<name>A0AAJ2HAI2_9MICO</name>
<dbReference type="InterPro" id="IPR013097">
    <property type="entry name" value="Dabb"/>
</dbReference>
<comment type="caution">
    <text evidence="2">The sequence shown here is derived from an EMBL/GenBank/DDBJ whole genome shotgun (WGS) entry which is preliminary data.</text>
</comment>
<dbReference type="InterPro" id="IPR011008">
    <property type="entry name" value="Dimeric_a/b-barrel"/>
</dbReference>
<dbReference type="EMBL" id="JAHWXH010000001">
    <property type="protein sequence ID" value="MDS0244005.1"/>
    <property type="molecule type" value="Genomic_DNA"/>
</dbReference>
<sequence length="95" mass="11137">MTYRHIVLFRIHDDVDDHRVTEAIHRLRSLGVLPGILSWHIELSLDTRKGRIIIEDATFTDTAAFHLFQEHPEHTETAQSTADISDWWIGDYETR</sequence>
<dbReference type="AlphaFoldDB" id="A0AAJ2HAI2"/>
<proteinExistence type="predicted"/>
<evidence type="ECO:0000313" key="2">
    <source>
        <dbReference type="EMBL" id="MDS0244005.1"/>
    </source>
</evidence>
<reference evidence="2 3" key="1">
    <citation type="submission" date="2021-06" db="EMBL/GenBank/DDBJ databases">
        <title>Genome-based taxonomic framework of Microbacterium strains isolated from marine environment, the description of four new species and reclassification of four preexisting species.</title>
        <authorList>
            <person name="Lee S.D."/>
            <person name="Kim S.-M."/>
            <person name="Byeon Y.-S."/>
            <person name="Yang H.L."/>
            <person name="Kim I.S."/>
        </authorList>
    </citation>
    <scope>NUCLEOTIDE SEQUENCE [LARGE SCALE GENOMIC DNA]</scope>
    <source>
        <strain evidence="2 3">KACC 20514</strain>
    </source>
</reference>
<protein>
    <submittedName>
        <fullName evidence="2">Dabb family protein</fullName>
    </submittedName>
</protein>
<dbReference type="Proteomes" id="UP001183582">
    <property type="component" value="Unassembled WGS sequence"/>
</dbReference>
<evidence type="ECO:0000313" key="3">
    <source>
        <dbReference type="Proteomes" id="UP001183582"/>
    </source>
</evidence>
<dbReference type="SUPFAM" id="SSF54909">
    <property type="entry name" value="Dimeric alpha+beta barrel"/>
    <property type="match status" value="1"/>
</dbReference>
<organism evidence="2 3">
    <name type="scientific">Microbacterium aurantiacum</name>
    <dbReference type="NCBI Taxonomy" id="162393"/>
    <lineage>
        <taxon>Bacteria</taxon>
        <taxon>Bacillati</taxon>
        <taxon>Actinomycetota</taxon>
        <taxon>Actinomycetes</taxon>
        <taxon>Micrococcales</taxon>
        <taxon>Microbacteriaceae</taxon>
        <taxon>Microbacterium</taxon>
    </lineage>
</organism>
<gene>
    <name evidence="2" type="ORF">KZC50_00100</name>
</gene>
<feature type="domain" description="Stress-response A/B barrel" evidence="1">
    <location>
        <begin position="3"/>
        <end position="95"/>
    </location>
</feature>
<dbReference type="Gene3D" id="3.30.70.100">
    <property type="match status" value="1"/>
</dbReference>
<evidence type="ECO:0000259" key="1">
    <source>
        <dbReference type="PROSITE" id="PS51502"/>
    </source>
</evidence>
<dbReference type="Pfam" id="PF07876">
    <property type="entry name" value="Dabb"/>
    <property type="match status" value="1"/>
</dbReference>
<dbReference type="GeneID" id="301456580"/>
<dbReference type="SMART" id="SM00886">
    <property type="entry name" value="Dabb"/>
    <property type="match status" value="1"/>
</dbReference>
<dbReference type="RefSeq" id="WP_310890153.1">
    <property type="nucleotide sequence ID" value="NZ_BAAAGR010000004.1"/>
</dbReference>
<accession>A0AAJ2HAI2</accession>
<dbReference type="PROSITE" id="PS51502">
    <property type="entry name" value="S_R_A_B_BARREL"/>
    <property type="match status" value="1"/>
</dbReference>